<reference evidence="5 6" key="1">
    <citation type="submission" date="2019-10" db="EMBL/GenBank/DDBJ databases">
        <title>Evaluation of single-gene subtyping targets for Pseudomonas.</title>
        <authorList>
            <person name="Reichler S.J."/>
            <person name="Orsi R.H."/>
            <person name="Wiedmann M."/>
            <person name="Martin N.H."/>
            <person name="Murphy S.I."/>
        </authorList>
    </citation>
    <scope>NUCLEOTIDE SEQUENCE [LARGE SCALE GENOMIC DNA]</scope>
    <source>
        <strain evidence="4 6">FSL R10-1637</strain>
        <strain evidence="3 7">FSL R10-3254</strain>
        <strain evidence="2 5">FSL R10-3257</strain>
    </source>
</reference>
<accession>A0A6L5HVL1</accession>
<evidence type="ECO:0000313" key="7">
    <source>
        <dbReference type="Proteomes" id="UP000489190"/>
    </source>
</evidence>
<feature type="domain" description="Phasin" evidence="1">
    <location>
        <begin position="10"/>
        <end position="100"/>
    </location>
</feature>
<comment type="caution">
    <text evidence="4">The sequence shown here is derived from an EMBL/GenBank/DDBJ whole genome shotgun (WGS) entry which is preliminary data.</text>
</comment>
<dbReference type="Proteomes" id="UP000478064">
    <property type="component" value="Unassembled WGS sequence"/>
</dbReference>
<dbReference type="Proteomes" id="UP000441404">
    <property type="component" value="Unassembled WGS sequence"/>
</dbReference>
<evidence type="ECO:0000313" key="4">
    <source>
        <dbReference type="EMBL" id="MQU06441.1"/>
    </source>
</evidence>
<organism evidence="4 6">
    <name type="scientific">Pseudomonas helleri</name>
    <dbReference type="NCBI Taxonomy" id="1608996"/>
    <lineage>
        <taxon>Bacteria</taxon>
        <taxon>Pseudomonadati</taxon>
        <taxon>Pseudomonadota</taxon>
        <taxon>Gammaproteobacteria</taxon>
        <taxon>Pseudomonadales</taxon>
        <taxon>Pseudomonadaceae</taxon>
        <taxon>Pseudomonas</taxon>
    </lineage>
</organism>
<proteinExistence type="predicted"/>
<evidence type="ECO:0000313" key="2">
    <source>
        <dbReference type="EMBL" id="MQT47886.1"/>
    </source>
</evidence>
<dbReference type="Proteomes" id="UP000489190">
    <property type="component" value="Unassembled WGS sequence"/>
</dbReference>
<gene>
    <name evidence="4" type="ORF">GHO27_12140</name>
    <name evidence="3" type="ORF">GHO39_06250</name>
    <name evidence="2" type="ORF">GHO40_14315</name>
</gene>
<evidence type="ECO:0000259" key="1">
    <source>
        <dbReference type="Pfam" id="PF09361"/>
    </source>
</evidence>
<evidence type="ECO:0000313" key="3">
    <source>
        <dbReference type="EMBL" id="MQT88745.1"/>
    </source>
</evidence>
<dbReference type="EMBL" id="WIWI01000013">
    <property type="protein sequence ID" value="MQT88745.1"/>
    <property type="molecule type" value="Genomic_DNA"/>
</dbReference>
<evidence type="ECO:0000313" key="6">
    <source>
        <dbReference type="Proteomes" id="UP000478064"/>
    </source>
</evidence>
<protein>
    <recommendedName>
        <fullName evidence="1">Phasin domain-containing protein</fullName>
    </recommendedName>
</protein>
<dbReference type="AlphaFoldDB" id="A0A6L5HVL1"/>
<dbReference type="EMBL" id="WIWJ01000023">
    <property type="protein sequence ID" value="MQT47886.1"/>
    <property type="molecule type" value="Genomic_DNA"/>
</dbReference>
<evidence type="ECO:0000313" key="5">
    <source>
        <dbReference type="Proteomes" id="UP000441404"/>
    </source>
</evidence>
<sequence>MENTLPLTLFKANLELQLQINRLLQENGHQWLEAATRASSKAIAESGANIEDLLKAGNWQALATLPSEGFWRKFQQQVGDAQTSAQTAISAQTAFTTGLQQAIQVWQKTTLETVGSGTAASSPFDDLFKQWGAVWASATDSANQAANRSANRG</sequence>
<dbReference type="InterPro" id="IPR018968">
    <property type="entry name" value="Phasin"/>
</dbReference>
<dbReference type="EMBL" id="WIVU01000020">
    <property type="protein sequence ID" value="MQU06441.1"/>
    <property type="molecule type" value="Genomic_DNA"/>
</dbReference>
<dbReference type="Pfam" id="PF09361">
    <property type="entry name" value="Phasin_2"/>
    <property type="match status" value="1"/>
</dbReference>
<name>A0A6L5HVL1_9PSED</name>